<accession>A0A1W6ZBI4</accession>
<organism evidence="2 3">
    <name type="scientific">Bordetella genomosp. 13</name>
    <dbReference type="NCBI Taxonomy" id="463040"/>
    <lineage>
        <taxon>Bacteria</taxon>
        <taxon>Pseudomonadati</taxon>
        <taxon>Pseudomonadota</taxon>
        <taxon>Betaproteobacteria</taxon>
        <taxon>Burkholderiales</taxon>
        <taxon>Alcaligenaceae</taxon>
        <taxon>Bordetella</taxon>
    </lineage>
</organism>
<dbReference type="EMBL" id="CP021111">
    <property type="protein sequence ID" value="ARP94612.1"/>
    <property type="molecule type" value="Genomic_DNA"/>
</dbReference>
<proteinExistence type="predicted"/>
<evidence type="ECO:0000256" key="1">
    <source>
        <dbReference type="SAM" id="SignalP"/>
    </source>
</evidence>
<dbReference type="STRING" id="463040.CAL15_09560"/>
<feature type="chain" id="PRO_5012099940" evidence="1">
    <location>
        <begin position="25"/>
        <end position="130"/>
    </location>
</feature>
<keyword evidence="1" id="KW-0732">Signal</keyword>
<reference evidence="2 3" key="1">
    <citation type="submission" date="2017-05" db="EMBL/GenBank/DDBJ databases">
        <title>Complete and WGS of Bordetella genogroups.</title>
        <authorList>
            <person name="Spilker T."/>
            <person name="LiPuma J."/>
        </authorList>
    </citation>
    <scope>NUCLEOTIDE SEQUENCE [LARGE SCALE GENOMIC DNA]</scope>
    <source>
        <strain evidence="2 3">AU7206</strain>
    </source>
</reference>
<dbReference type="OrthoDB" id="8656735at2"/>
<dbReference type="KEGG" id="bgm:CAL15_09560"/>
<sequence length="130" mass="14028">MPSSTAARRLLPVLLLAAAMPAAAQIQVPSGSSVVLATYFEIDPESCRPLASPRVRITGNGVLGKAIVVRTQGKVSATTRCPHKLVPISQVLYQADKPGIDAISWDVRYLRRNARVERVSSQVNVTPRAR</sequence>
<keyword evidence="3" id="KW-1185">Reference proteome</keyword>
<gene>
    <name evidence="2" type="ORF">CAL15_09560</name>
</gene>
<name>A0A1W6ZBI4_9BORD</name>
<dbReference type="Proteomes" id="UP000194161">
    <property type="component" value="Chromosome"/>
</dbReference>
<evidence type="ECO:0000313" key="3">
    <source>
        <dbReference type="Proteomes" id="UP000194161"/>
    </source>
</evidence>
<evidence type="ECO:0000313" key="2">
    <source>
        <dbReference type="EMBL" id="ARP94612.1"/>
    </source>
</evidence>
<feature type="signal peptide" evidence="1">
    <location>
        <begin position="1"/>
        <end position="24"/>
    </location>
</feature>
<dbReference type="AlphaFoldDB" id="A0A1W6ZBI4"/>
<dbReference type="RefSeq" id="WP_086078378.1">
    <property type="nucleotide sequence ID" value="NZ_CP021111.1"/>
</dbReference>
<protein>
    <submittedName>
        <fullName evidence="2">Uncharacterized protein</fullName>
    </submittedName>
</protein>